<organism evidence="2 3">
    <name type="scientific">Shimia aestuarii</name>
    <dbReference type="NCBI Taxonomy" id="254406"/>
    <lineage>
        <taxon>Bacteria</taxon>
        <taxon>Pseudomonadati</taxon>
        <taxon>Pseudomonadota</taxon>
        <taxon>Alphaproteobacteria</taxon>
        <taxon>Rhodobacterales</taxon>
        <taxon>Roseobacteraceae</taxon>
    </lineage>
</organism>
<reference evidence="2 3" key="1">
    <citation type="submission" date="2016-10" db="EMBL/GenBank/DDBJ databases">
        <authorList>
            <person name="de Groot N.N."/>
        </authorList>
    </citation>
    <scope>NUCLEOTIDE SEQUENCE [LARGE SCALE GENOMIC DNA]</scope>
    <source>
        <strain evidence="2 3">DSM 15283</strain>
    </source>
</reference>
<accession>A0A1I4T5U4</accession>
<dbReference type="RefSeq" id="WP_242654867.1">
    <property type="nucleotide sequence ID" value="NZ_FOTQ01000014.1"/>
</dbReference>
<evidence type="ECO:0000256" key="1">
    <source>
        <dbReference type="SAM" id="MobiDB-lite"/>
    </source>
</evidence>
<dbReference type="STRING" id="254406.SAMN04488042_1146"/>
<protein>
    <submittedName>
        <fullName evidence="2">Uncharacterized protein</fullName>
    </submittedName>
</protein>
<gene>
    <name evidence="2" type="ORF">SAMN04488042_1146</name>
</gene>
<dbReference type="EMBL" id="FOTQ01000014">
    <property type="protein sequence ID" value="SFM72059.1"/>
    <property type="molecule type" value="Genomic_DNA"/>
</dbReference>
<feature type="region of interest" description="Disordered" evidence="1">
    <location>
        <begin position="66"/>
        <end position="110"/>
    </location>
</feature>
<evidence type="ECO:0000313" key="2">
    <source>
        <dbReference type="EMBL" id="SFM72059.1"/>
    </source>
</evidence>
<evidence type="ECO:0000313" key="3">
    <source>
        <dbReference type="Proteomes" id="UP000199144"/>
    </source>
</evidence>
<keyword evidence="3" id="KW-1185">Reference proteome</keyword>
<dbReference type="Proteomes" id="UP000199144">
    <property type="component" value="Unassembled WGS sequence"/>
</dbReference>
<name>A0A1I4T5U4_9RHOB</name>
<dbReference type="AlphaFoldDB" id="A0A1I4T5U4"/>
<sequence>MTLEEIKAAVDAGLIVHWANTGYRVHRDGFGQYLITFLPNGSTIGLTDRSGQRLNGDEAQFFIAKSEDCNGPNRRGHPIPDEQGGAQRPAERGHNHLGGSSDRGEGKKGKKAFWFAIP</sequence>
<proteinExistence type="predicted"/>